<keyword evidence="3" id="KW-1003">Cell membrane</keyword>
<dbReference type="GO" id="GO:0005886">
    <property type="term" value="C:plasma membrane"/>
    <property type="evidence" value="ECO:0007669"/>
    <property type="project" value="UniProtKB-SubCell"/>
</dbReference>
<keyword evidence="8" id="KW-0560">Oxidoreductase</keyword>
<dbReference type="GO" id="GO:0006629">
    <property type="term" value="P:lipid metabolic process"/>
    <property type="evidence" value="ECO:0007669"/>
    <property type="project" value="InterPro"/>
</dbReference>
<keyword evidence="7 13" id="KW-1133">Transmembrane helix</keyword>
<comment type="similarity">
    <text evidence="2">Belongs to the fatty acid desaturase type 1 family. AlkB subfamily.</text>
</comment>
<gene>
    <name evidence="15" type="ORF">MHEL_11000</name>
</gene>
<feature type="transmembrane region" description="Helical" evidence="13">
    <location>
        <begin position="131"/>
        <end position="152"/>
    </location>
</feature>
<dbReference type="GO" id="GO:0046872">
    <property type="term" value="F:metal ion binding"/>
    <property type="evidence" value="ECO:0007669"/>
    <property type="project" value="UniProtKB-KW"/>
</dbReference>
<evidence type="ECO:0000256" key="1">
    <source>
        <dbReference type="ARBA" id="ARBA00004429"/>
    </source>
</evidence>
<name>A0A7I7T0P6_9MYCO</name>
<evidence type="ECO:0000256" key="10">
    <source>
        <dbReference type="ARBA" id="ARBA00023033"/>
    </source>
</evidence>
<keyword evidence="4" id="KW-0997">Cell inner membrane</keyword>
<accession>A0A7I7T0P6</accession>
<evidence type="ECO:0000256" key="8">
    <source>
        <dbReference type="ARBA" id="ARBA00023002"/>
    </source>
</evidence>
<comment type="subcellular location">
    <subcellularLocation>
        <location evidence="1">Cell inner membrane</location>
        <topology evidence="1">Multi-pass membrane protein</topology>
    </subcellularLocation>
</comment>
<evidence type="ECO:0000259" key="14">
    <source>
        <dbReference type="Pfam" id="PF00487"/>
    </source>
</evidence>
<evidence type="ECO:0000256" key="12">
    <source>
        <dbReference type="SAM" id="MobiDB-lite"/>
    </source>
</evidence>
<dbReference type="InterPro" id="IPR005804">
    <property type="entry name" value="FA_desaturase_dom"/>
</dbReference>
<dbReference type="PANTHER" id="PTHR38674:SF1">
    <property type="entry name" value="ALKANE 1-MONOOXYGENASE 1"/>
    <property type="match status" value="1"/>
</dbReference>
<keyword evidence="9" id="KW-0408">Iron</keyword>
<sequence>MPAAAPHHGRLTKRTGAQAPDWRDPKRHLWLLGTIVPGLVGLSWLGVHLTGDSAFWWCGAVITFMLVPLLDHLVGADTDGLADSALAWLEDDPFYRWATYLYLPCQYLSLVFACWLWAGGGWLTMSLSDKFGLMFTVGFIGGCAINVAHQLGHTRTRSEMRLAKIALAQSCYGHFFVEHNRGHHVRVATPEDPASSRLGESLYAFIPRSVVGGTISAWRIEARRLARHGRSPWTLRNHVLNAWVMSAALFAVLVLWFGVTVLPWLLGQAIVGVCLLETVNYMEHYGLRRQKLPNGRYERVRPDHSWNSDTMVANVFLFHLQRHSDHHANPLRPYQVLRHREEAPQLPAGYGSMMLIAMIPPLWRRIMDHRVLEHYGGDIRLAGLGSRAAKAYGIRGSATGLKAD</sequence>
<dbReference type="PANTHER" id="PTHR38674">
    <property type="entry name" value="ALKANE 1-MONOOXYGENASE 1"/>
    <property type="match status" value="1"/>
</dbReference>
<keyword evidence="10 15" id="KW-0503">Monooxygenase</keyword>
<evidence type="ECO:0000256" key="13">
    <source>
        <dbReference type="SAM" id="Phobius"/>
    </source>
</evidence>
<evidence type="ECO:0000256" key="2">
    <source>
        <dbReference type="ARBA" id="ARBA00010823"/>
    </source>
</evidence>
<dbReference type="EMBL" id="AP022596">
    <property type="protein sequence ID" value="BBY62857.1"/>
    <property type="molecule type" value="Genomic_DNA"/>
</dbReference>
<keyword evidence="5 13" id="KW-0812">Transmembrane</keyword>
<dbReference type="CDD" id="cd03512">
    <property type="entry name" value="Alkane-hydroxylase"/>
    <property type="match status" value="1"/>
</dbReference>
<keyword evidence="11 13" id="KW-0472">Membrane</keyword>
<feature type="domain" description="Fatty acid desaturase" evidence="14">
    <location>
        <begin position="134"/>
        <end position="353"/>
    </location>
</feature>
<dbReference type="InterPro" id="IPR033885">
    <property type="entry name" value="AlkB/XylM"/>
</dbReference>
<feature type="transmembrane region" description="Helical" evidence="13">
    <location>
        <begin position="29"/>
        <end position="47"/>
    </location>
</feature>
<dbReference type="KEGG" id="mhev:MHEL_11000"/>
<evidence type="ECO:0000256" key="9">
    <source>
        <dbReference type="ARBA" id="ARBA00023004"/>
    </source>
</evidence>
<feature type="transmembrane region" description="Helical" evidence="13">
    <location>
        <begin position="265"/>
        <end position="282"/>
    </location>
</feature>
<evidence type="ECO:0000256" key="6">
    <source>
        <dbReference type="ARBA" id="ARBA00022723"/>
    </source>
</evidence>
<keyword evidence="6" id="KW-0479">Metal-binding</keyword>
<dbReference type="AlphaFoldDB" id="A0A7I7T0P6"/>
<evidence type="ECO:0000313" key="15">
    <source>
        <dbReference type="EMBL" id="BBY62857.1"/>
    </source>
</evidence>
<feature type="region of interest" description="Disordered" evidence="12">
    <location>
        <begin position="1"/>
        <end position="20"/>
    </location>
</feature>
<evidence type="ECO:0000256" key="3">
    <source>
        <dbReference type="ARBA" id="ARBA00022475"/>
    </source>
</evidence>
<dbReference type="Proteomes" id="UP000467148">
    <property type="component" value="Chromosome"/>
</dbReference>
<protein>
    <submittedName>
        <fullName evidence="15">Alkane 1-monooxygenase</fullName>
    </submittedName>
</protein>
<feature type="transmembrane region" description="Helical" evidence="13">
    <location>
        <begin position="54"/>
        <end position="74"/>
    </location>
</feature>
<reference evidence="15 16" key="1">
    <citation type="journal article" date="2019" name="Emerg. Microbes Infect.">
        <title>Comprehensive subspecies identification of 175 nontuberculous mycobacteria species based on 7547 genomic profiles.</title>
        <authorList>
            <person name="Matsumoto Y."/>
            <person name="Kinjo T."/>
            <person name="Motooka D."/>
            <person name="Nabeya D."/>
            <person name="Jung N."/>
            <person name="Uechi K."/>
            <person name="Horii T."/>
            <person name="Iida T."/>
            <person name="Fujita J."/>
            <person name="Nakamura S."/>
        </authorList>
    </citation>
    <scope>NUCLEOTIDE SEQUENCE [LARGE SCALE GENOMIC DNA]</scope>
    <source>
        <strain evidence="15 16">JCM 30396</strain>
    </source>
</reference>
<evidence type="ECO:0000313" key="16">
    <source>
        <dbReference type="Proteomes" id="UP000467148"/>
    </source>
</evidence>
<keyword evidence="16" id="KW-1185">Reference proteome</keyword>
<evidence type="ECO:0000256" key="11">
    <source>
        <dbReference type="ARBA" id="ARBA00023136"/>
    </source>
</evidence>
<evidence type="ECO:0000256" key="5">
    <source>
        <dbReference type="ARBA" id="ARBA00022692"/>
    </source>
</evidence>
<feature type="transmembrane region" description="Helical" evidence="13">
    <location>
        <begin position="240"/>
        <end position="259"/>
    </location>
</feature>
<feature type="transmembrane region" description="Helical" evidence="13">
    <location>
        <begin position="94"/>
        <end position="119"/>
    </location>
</feature>
<evidence type="ECO:0000256" key="7">
    <source>
        <dbReference type="ARBA" id="ARBA00022989"/>
    </source>
</evidence>
<dbReference type="GO" id="GO:0004497">
    <property type="term" value="F:monooxygenase activity"/>
    <property type="evidence" value="ECO:0007669"/>
    <property type="project" value="UniProtKB-KW"/>
</dbReference>
<evidence type="ECO:0000256" key="4">
    <source>
        <dbReference type="ARBA" id="ARBA00022519"/>
    </source>
</evidence>
<proteinExistence type="inferred from homology"/>
<dbReference type="RefSeq" id="WP_163746606.1">
    <property type="nucleotide sequence ID" value="NZ_AP022596.1"/>
</dbReference>
<organism evidence="15 16">
    <name type="scientific">Mycolicibacterium helvum</name>
    <dbReference type="NCBI Taxonomy" id="1534349"/>
    <lineage>
        <taxon>Bacteria</taxon>
        <taxon>Bacillati</taxon>
        <taxon>Actinomycetota</taxon>
        <taxon>Actinomycetes</taxon>
        <taxon>Mycobacteriales</taxon>
        <taxon>Mycobacteriaceae</taxon>
        <taxon>Mycolicibacterium</taxon>
    </lineage>
</organism>
<dbReference type="Pfam" id="PF00487">
    <property type="entry name" value="FA_desaturase"/>
    <property type="match status" value="1"/>
</dbReference>